<organism evidence="3 5">
    <name type="scientific">Trichuris suis</name>
    <name type="common">pig whipworm</name>
    <dbReference type="NCBI Taxonomy" id="68888"/>
    <lineage>
        <taxon>Eukaryota</taxon>
        <taxon>Metazoa</taxon>
        <taxon>Ecdysozoa</taxon>
        <taxon>Nematoda</taxon>
        <taxon>Enoplea</taxon>
        <taxon>Dorylaimia</taxon>
        <taxon>Trichinellida</taxon>
        <taxon>Trichuridae</taxon>
        <taxon>Trichuris</taxon>
    </lineage>
</organism>
<accession>A0A085M0K0</accession>
<dbReference type="EMBL" id="KL367661">
    <property type="protein sequence ID" value="KFD60550.1"/>
    <property type="molecule type" value="Genomic_DNA"/>
</dbReference>
<feature type="domain" description="DUF5641" evidence="2">
    <location>
        <begin position="97"/>
        <end position="145"/>
    </location>
</feature>
<evidence type="ECO:0000313" key="5">
    <source>
        <dbReference type="Proteomes" id="UP000030764"/>
    </source>
</evidence>
<proteinExistence type="predicted"/>
<evidence type="ECO:0000256" key="1">
    <source>
        <dbReference type="SAM" id="MobiDB-lite"/>
    </source>
</evidence>
<dbReference type="AlphaFoldDB" id="A0A085M0K0"/>
<gene>
    <name evidence="3" type="ORF">M513_08402</name>
    <name evidence="4" type="ORF">M514_08402</name>
</gene>
<dbReference type="Proteomes" id="UP000030764">
    <property type="component" value="Unassembled WGS sequence"/>
</dbReference>
<dbReference type="EMBL" id="KL363249">
    <property type="protein sequence ID" value="KFD50746.1"/>
    <property type="molecule type" value="Genomic_DNA"/>
</dbReference>
<sequence length="167" mass="19019">MFGTIDEASEDLRRPLLDEEKMSTALCDTEAMISARLLTFFRGRSEEYNSACPFSFPDRKGFNRRPCSKRKQSCGYVRQGTRAYTAMEMPRTIAGTIPEMKSRRKWNAHEEGLRVNDVVLTAEDNAPHNRWRLATVVTKLLPRRDASKDCGGTSWSTDTKTPPSRSH</sequence>
<dbReference type="Pfam" id="PF18701">
    <property type="entry name" value="DUF5641"/>
    <property type="match status" value="1"/>
</dbReference>
<feature type="compositionally biased region" description="Polar residues" evidence="1">
    <location>
        <begin position="153"/>
        <end position="167"/>
    </location>
</feature>
<name>A0A085M0K0_9BILA</name>
<feature type="region of interest" description="Disordered" evidence="1">
    <location>
        <begin position="146"/>
        <end position="167"/>
    </location>
</feature>
<evidence type="ECO:0000313" key="3">
    <source>
        <dbReference type="EMBL" id="KFD50746.1"/>
    </source>
</evidence>
<dbReference type="Proteomes" id="UP000030758">
    <property type="component" value="Unassembled WGS sequence"/>
</dbReference>
<dbReference type="InterPro" id="IPR040676">
    <property type="entry name" value="DUF5641"/>
</dbReference>
<reference evidence="3 5" key="1">
    <citation type="journal article" date="2014" name="Nat. Genet.">
        <title>Genome and transcriptome of the porcine whipworm Trichuris suis.</title>
        <authorList>
            <person name="Jex A.R."/>
            <person name="Nejsum P."/>
            <person name="Schwarz E.M."/>
            <person name="Hu L."/>
            <person name="Young N.D."/>
            <person name="Hall R.S."/>
            <person name="Korhonen P.K."/>
            <person name="Liao S."/>
            <person name="Thamsborg S."/>
            <person name="Xia J."/>
            <person name="Xu P."/>
            <person name="Wang S."/>
            <person name="Scheerlinck J.P."/>
            <person name="Hofmann A."/>
            <person name="Sternberg P.W."/>
            <person name="Wang J."/>
            <person name="Gasser R.B."/>
        </authorList>
    </citation>
    <scope>NUCLEOTIDE SEQUENCE [LARGE SCALE GENOMIC DNA]</scope>
    <source>
        <strain evidence="4">DCEP-RM93F</strain>
        <strain evidence="3">DCEP-RM93M</strain>
    </source>
</reference>
<keyword evidence="5" id="KW-1185">Reference proteome</keyword>
<feature type="non-terminal residue" evidence="3">
    <location>
        <position position="167"/>
    </location>
</feature>
<protein>
    <recommendedName>
        <fullName evidence="2">DUF5641 domain-containing protein</fullName>
    </recommendedName>
</protein>
<evidence type="ECO:0000259" key="2">
    <source>
        <dbReference type="Pfam" id="PF18701"/>
    </source>
</evidence>
<evidence type="ECO:0000313" key="4">
    <source>
        <dbReference type="EMBL" id="KFD60550.1"/>
    </source>
</evidence>